<comment type="function">
    <text evidence="2">Involved in regulation of actin and microtubule organization. Part of a WAVE complex that activates the Arp2/3 complex.</text>
</comment>
<dbReference type="Gene3D" id="6.10.280.150">
    <property type="match status" value="1"/>
</dbReference>
<feature type="region of interest" description="Disordered" evidence="3">
    <location>
        <begin position="888"/>
        <end position="909"/>
    </location>
</feature>
<keyword evidence="6" id="KW-1185">Reference proteome</keyword>
<dbReference type="Gene3D" id="1.20.5.340">
    <property type="match status" value="1"/>
</dbReference>
<evidence type="ECO:0000313" key="6">
    <source>
        <dbReference type="Proteomes" id="UP000604825"/>
    </source>
</evidence>
<dbReference type="GO" id="GO:2000601">
    <property type="term" value="P:positive regulation of Arp2/3 complex-mediated actin nucleation"/>
    <property type="evidence" value="ECO:0007669"/>
    <property type="project" value="TreeGrafter"/>
</dbReference>
<evidence type="ECO:0000256" key="3">
    <source>
        <dbReference type="SAM" id="MobiDB-lite"/>
    </source>
</evidence>
<feature type="region of interest" description="Disordered" evidence="3">
    <location>
        <begin position="303"/>
        <end position="328"/>
    </location>
</feature>
<keyword evidence="2" id="KW-0963">Cytoplasm</keyword>
<feature type="region of interest" description="Disordered" evidence="3">
    <location>
        <begin position="346"/>
        <end position="477"/>
    </location>
</feature>
<dbReference type="GO" id="GO:0005856">
    <property type="term" value="C:cytoskeleton"/>
    <property type="evidence" value="ECO:0007669"/>
    <property type="project" value="UniProtKB-SubCell"/>
</dbReference>
<dbReference type="EMBL" id="CAJGYO010000001">
    <property type="protein sequence ID" value="CAD6203267.1"/>
    <property type="molecule type" value="Genomic_DNA"/>
</dbReference>
<name>A0A811MDH8_9POAL</name>
<reference evidence="5" key="1">
    <citation type="submission" date="2020-10" db="EMBL/GenBank/DDBJ databases">
        <authorList>
            <person name="Han B."/>
            <person name="Lu T."/>
            <person name="Zhao Q."/>
            <person name="Huang X."/>
            <person name="Zhao Y."/>
        </authorList>
    </citation>
    <scope>NUCLEOTIDE SEQUENCE</scope>
</reference>
<evidence type="ECO:0000259" key="4">
    <source>
        <dbReference type="PROSITE" id="PS51082"/>
    </source>
</evidence>
<comment type="similarity">
    <text evidence="1 2">Belongs to the SCAR/WAVE family.</text>
</comment>
<dbReference type="PROSITE" id="PS51082">
    <property type="entry name" value="WH2"/>
    <property type="match status" value="1"/>
</dbReference>
<feature type="compositionally biased region" description="Polar residues" evidence="3">
    <location>
        <begin position="369"/>
        <end position="382"/>
    </location>
</feature>
<dbReference type="PANTHER" id="PTHR12902">
    <property type="entry name" value="WASP-1"/>
    <property type="match status" value="1"/>
</dbReference>
<feature type="region of interest" description="Disordered" evidence="3">
    <location>
        <begin position="1144"/>
        <end position="1213"/>
    </location>
</feature>
<feature type="region of interest" description="Disordered" evidence="3">
    <location>
        <begin position="932"/>
        <end position="995"/>
    </location>
</feature>
<feature type="compositionally biased region" description="Basic and acidic residues" evidence="3">
    <location>
        <begin position="1177"/>
        <end position="1189"/>
    </location>
</feature>
<dbReference type="GO" id="GO:0034237">
    <property type="term" value="F:protein kinase A regulatory subunit binding"/>
    <property type="evidence" value="ECO:0007669"/>
    <property type="project" value="TreeGrafter"/>
</dbReference>
<feature type="compositionally biased region" description="Low complexity" evidence="3">
    <location>
        <begin position="315"/>
        <end position="326"/>
    </location>
</feature>
<organism evidence="5 6">
    <name type="scientific">Miscanthus lutarioriparius</name>
    <dbReference type="NCBI Taxonomy" id="422564"/>
    <lineage>
        <taxon>Eukaryota</taxon>
        <taxon>Viridiplantae</taxon>
        <taxon>Streptophyta</taxon>
        <taxon>Embryophyta</taxon>
        <taxon>Tracheophyta</taxon>
        <taxon>Spermatophyta</taxon>
        <taxon>Magnoliopsida</taxon>
        <taxon>Liliopsida</taxon>
        <taxon>Poales</taxon>
        <taxon>Poaceae</taxon>
        <taxon>PACMAD clade</taxon>
        <taxon>Panicoideae</taxon>
        <taxon>Andropogonodae</taxon>
        <taxon>Andropogoneae</taxon>
        <taxon>Saccharinae</taxon>
        <taxon>Miscanthus</taxon>
    </lineage>
</organism>
<dbReference type="GO" id="GO:0071933">
    <property type="term" value="F:Arp2/3 complex binding"/>
    <property type="evidence" value="ECO:0007669"/>
    <property type="project" value="TreeGrafter"/>
</dbReference>
<feature type="domain" description="WH2" evidence="4">
    <location>
        <begin position="1237"/>
        <end position="1255"/>
    </location>
</feature>
<dbReference type="GO" id="GO:0030036">
    <property type="term" value="P:actin cytoskeleton organization"/>
    <property type="evidence" value="ECO:0007669"/>
    <property type="project" value="UniProtKB-UniRule"/>
</dbReference>
<sequence length="1297" mass="144574">MPLSRHTVGNEYALGGRDLYRAADQHDPEAVLDGVAMAGLVGVLRQLGDLAEFAAQVFHGLYDEVMSTSARGHGLMLRVQQLEAELPLLEKDSCQRDYLYVASNRGVDWHSNPRVDHGVVTRGDTPRFIMDSIKRCRGPPKLFMLDKYDIGGEGACLKRYSDPSFFKTDSACSTLLLEGTQNERRPLISMEIRPNLQNAEIFRPPNEADNFSKLETDLSGEAMDEVPTNRRRLKYRQLNGSVFQSFRSLMQNLYEKPSSEDKFVTGDHSKVHVSMNDSPESDTEERDIMVDTSVNMEKGKVTVRKNRSISEEALSRSSDARSAGSSKGYNSEVDIYMDALTTMDSEVETDSEHRGHGQCTFDRMDSDNRFSNAQNTMAPRTSSLEKKDKSDVASPNRDMSNQYEEAIVSTQHTKPVVGEHERTSSLEELLDKEKPASWDHERASSLEELLTEDFNAPESGVREQATEEQSCNGSVTSVVSNGTQDITKTKEVKENSNIATISFKKIASKRSKYVGNMELIASKVGILPRKLSKKHDPFSDSLQYMAKQLLELKYDGTQDRDLYDFEADGVGCDVKYQEIYDPPVEIKESDDVHKIPSDSPYDDVDSRKCLQEEVNHELEHDVPPTDSPHDSVPDEGNGFQDSNMVYLTGIITSCSSQEEEGCASTAFDENSSTGVINHILEHAQEKFEEHLDKEVNEDIHTEVISENASDKCEDLKEVGIYTEQVNVEDIEESNKSDVYVLDDETAEYIEEQVVSDGMISSPVSSKQLDDPCRITPLTLAEEDDTVACKIFGSPEVEHITLSETFTDIDLPNVVTESVINSEHAMPDNEQYYLHPKTTFGQDPILGSYEIVGEIGQVPLCSSTTAAITPELTVNREEKHEFHQAVYQEPSNSVNNSTEVFGDPLAPDSRDVPPSVISSFDWMLNGAMQQSFNILPSHPTNGNAQQNGSSEDAPPPLPPLPPMQWRTNKLQTGSSPLPAKIGRPPRPKPPVKQQESEATWVLQEKSLHKGLSLQNEVVQATISSDHEINQILIMDCHENRHQEGEEYDAQDSNPFPSSEVECLSEVASVKYENLHTLQLPELIVVPEEAWSVFGNIKFIPEQEGKHQLSNGLSVCNGLCTSDLSAQKTSQKPEIFADYKEKEFSAAGNDKVADSEENRPNGAIKQDGMLNPDLPAQQKNDEHDCDDKAREFSSALEEESSKSSTHVVPKSPRYPLLPVTSHDRSMLRKAPTLVQLSDEKNTLLEQIKNKSFNLKPVLAKRPNVMGGPKTNLQVVAILERAHAIRQAVADDDDEDSWSE</sequence>
<dbReference type="OrthoDB" id="1929108at2759"/>
<comment type="subcellular location">
    <subcellularLocation>
        <location evidence="2">Cytoplasm</location>
        <location evidence="2">Cytoskeleton</location>
    </subcellularLocation>
</comment>
<feature type="compositionally biased region" description="Basic and acidic residues" evidence="3">
    <location>
        <begin position="617"/>
        <end position="632"/>
    </location>
</feature>
<feature type="compositionally biased region" description="Polar residues" evidence="3">
    <location>
        <begin position="467"/>
        <end position="477"/>
    </location>
</feature>
<dbReference type="GO" id="GO:0003779">
    <property type="term" value="F:actin binding"/>
    <property type="evidence" value="ECO:0007669"/>
    <property type="project" value="UniProtKB-UniRule"/>
</dbReference>
<feature type="compositionally biased region" description="Basic and acidic residues" evidence="3">
    <location>
        <begin position="417"/>
        <end position="445"/>
    </location>
</feature>
<dbReference type="Proteomes" id="UP000604825">
    <property type="component" value="Unassembled WGS sequence"/>
</dbReference>
<dbReference type="InterPro" id="IPR003124">
    <property type="entry name" value="WH2_dom"/>
</dbReference>
<evidence type="ECO:0000256" key="1">
    <source>
        <dbReference type="ARBA" id="ARBA00006993"/>
    </source>
</evidence>
<accession>A0A811MDH8</accession>
<keyword evidence="2" id="KW-0206">Cytoskeleton</keyword>
<proteinExistence type="inferred from homology"/>
<feature type="compositionally biased region" description="Polar residues" evidence="3">
    <location>
        <begin position="964"/>
        <end position="974"/>
    </location>
</feature>
<feature type="compositionally biased region" description="Polar residues" evidence="3">
    <location>
        <begin position="888"/>
        <end position="898"/>
    </location>
</feature>
<gene>
    <name evidence="5" type="ORF">NCGR_LOCUS1479</name>
</gene>
<protein>
    <recommendedName>
        <fullName evidence="2">Protein SCAR</fullName>
    </recommendedName>
    <alternativeName>
        <fullName evidence="2">Protein WAVE</fullName>
    </alternativeName>
</protein>
<keyword evidence="2" id="KW-0009">Actin-binding</keyword>
<dbReference type="InterPro" id="IPR028288">
    <property type="entry name" value="SCAR/WAVE_fam"/>
</dbReference>
<feature type="compositionally biased region" description="Polar residues" evidence="3">
    <location>
        <begin position="397"/>
        <end position="413"/>
    </location>
</feature>
<evidence type="ECO:0000313" key="5">
    <source>
        <dbReference type="EMBL" id="CAD6203267.1"/>
    </source>
</evidence>
<feature type="region of interest" description="Disordered" evidence="3">
    <location>
        <begin position="617"/>
        <end position="636"/>
    </location>
</feature>
<feature type="compositionally biased region" description="Pro residues" evidence="3">
    <location>
        <begin position="952"/>
        <end position="961"/>
    </location>
</feature>
<evidence type="ECO:0000256" key="2">
    <source>
        <dbReference type="RuleBase" id="RU367034"/>
    </source>
</evidence>
<comment type="caution">
    <text evidence="5">The sequence shown here is derived from an EMBL/GenBank/DDBJ whole genome shotgun (WGS) entry which is preliminary data.</text>
</comment>
<dbReference type="PANTHER" id="PTHR12902:SF10">
    <property type="entry name" value="PROTEIN SCAR"/>
    <property type="match status" value="1"/>
</dbReference>
<feature type="compositionally biased region" description="Polar residues" evidence="3">
    <location>
        <begin position="932"/>
        <end position="949"/>
    </location>
</feature>